<comment type="caution">
    <text evidence="1">The sequence shown here is derived from an EMBL/GenBank/DDBJ whole genome shotgun (WGS) entry which is preliminary data.</text>
</comment>
<dbReference type="AlphaFoldDB" id="A0A645IC55"/>
<sequence length="196" mass="22293">MFGLDNPVKVGTVDEKGNISIDFPEVLPDTIAPEPKEIFATQLPYALFFSCPDITSVAEGTVVYKGGYFSLSHQNRPWAATLFPVSDIGIIPWLEDRYYQSPIMASFYEVIYCEQNIDLTTLCKESISYTENTIDMEYQYTLRLKKGFNLIEYKIEAIQETGIPDTSPIPSVVTITNADDMDATLWHAKYYYSQFN</sequence>
<accession>A0A645IC55</accession>
<protein>
    <submittedName>
        <fullName evidence="1">Uncharacterized protein</fullName>
    </submittedName>
</protein>
<gene>
    <name evidence="1" type="ORF">SDC9_196322</name>
</gene>
<organism evidence="1">
    <name type="scientific">bioreactor metagenome</name>
    <dbReference type="NCBI Taxonomy" id="1076179"/>
    <lineage>
        <taxon>unclassified sequences</taxon>
        <taxon>metagenomes</taxon>
        <taxon>ecological metagenomes</taxon>
    </lineage>
</organism>
<evidence type="ECO:0000313" key="1">
    <source>
        <dbReference type="EMBL" id="MPN48710.1"/>
    </source>
</evidence>
<proteinExistence type="predicted"/>
<reference evidence="1" key="1">
    <citation type="submission" date="2019-08" db="EMBL/GenBank/DDBJ databases">
        <authorList>
            <person name="Kucharzyk K."/>
            <person name="Murdoch R.W."/>
            <person name="Higgins S."/>
            <person name="Loffler F."/>
        </authorList>
    </citation>
    <scope>NUCLEOTIDE SEQUENCE</scope>
</reference>
<dbReference type="EMBL" id="VSSQ01111282">
    <property type="protein sequence ID" value="MPN48710.1"/>
    <property type="molecule type" value="Genomic_DNA"/>
</dbReference>
<name>A0A645IC55_9ZZZZ</name>